<proteinExistence type="predicted"/>
<dbReference type="GO" id="GO:0006302">
    <property type="term" value="P:double-strand break repair"/>
    <property type="evidence" value="ECO:0007669"/>
    <property type="project" value="InterPro"/>
</dbReference>
<dbReference type="PANTHER" id="PTHR32114">
    <property type="entry name" value="ABC TRANSPORTER ABCH.3"/>
    <property type="match status" value="1"/>
</dbReference>
<dbReference type="Proteomes" id="UP000002235">
    <property type="component" value="Segment"/>
</dbReference>
<gene>
    <name evidence="2" type="ORF">phiAS4_ORF0233</name>
</gene>
<dbReference type="RefSeq" id="YP_003969251.1">
    <property type="nucleotide sequence ID" value="NC_014635.1"/>
</dbReference>
<dbReference type="InterPro" id="IPR027417">
    <property type="entry name" value="P-loop_NTPase"/>
</dbReference>
<sequence>MIEIKKKQLGFIRVRYKNIMSVGDDPIDMSLNKYAKTLCTGKNGAGKSTMLEAIYFALFGKPFRDITKNQLLNENTGKNLLVELWLEYEEKVYHITRGIKPNKFSITCDGVAIDAAASVKDFQSYFEEMIGMNSTSFKQIVVLGTAGYTPFMQLKSAGKAQTGGRFAGSIRLSSNG</sequence>
<feature type="domain" description="Rad50/SbcC-type AAA" evidence="1">
    <location>
        <begin position="13"/>
        <end position="89"/>
    </location>
</feature>
<accession>E1A1T1</accession>
<keyword evidence="3" id="KW-1185">Reference proteome</keyword>
<dbReference type="Gene3D" id="3.40.50.300">
    <property type="entry name" value="P-loop containing nucleotide triphosphate hydrolases"/>
    <property type="match status" value="1"/>
</dbReference>
<dbReference type="GeneID" id="9861368"/>
<name>E1A1T1_9CAUD</name>
<dbReference type="Pfam" id="PF13476">
    <property type="entry name" value="AAA_23"/>
    <property type="match status" value="1"/>
</dbReference>
<evidence type="ECO:0000259" key="1">
    <source>
        <dbReference type="Pfam" id="PF13476"/>
    </source>
</evidence>
<reference evidence="2 3" key="1">
    <citation type="journal article" date="2012" name="Arch. Virol.">
        <title>Complete genomic sequence of a T4-like bacteriophage, phiAS4, infecting Aeromonas salmonicida subsp. salmonicida.</title>
        <authorList>
            <person name="Kim J.H."/>
            <person name="Son J.S."/>
            <person name="Choi Y.J."/>
            <person name="Choresca C.H."/>
            <person name="Shin S.P."/>
            <person name="Han J.E."/>
            <person name="Jun J.W."/>
            <person name="Park S.C."/>
        </authorList>
    </citation>
    <scope>NUCLEOTIDE SEQUENCE [LARGE SCALE GENOMIC DNA]</scope>
</reference>
<dbReference type="SUPFAM" id="SSF52540">
    <property type="entry name" value="P-loop containing nucleoside triphosphate hydrolases"/>
    <property type="match status" value="1"/>
</dbReference>
<evidence type="ECO:0000313" key="3">
    <source>
        <dbReference type="Proteomes" id="UP000002235"/>
    </source>
</evidence>
<dbReference type="InterPro" id="IPR038729">
    <property type="entry name" value="Rad50/SbcC_AAA"/>
</dbReference>
<evidence type="ECO:0000313" key="2">
    <source>
        <dbReference type="EMBL" id="ADM79805.1"/>
    </source>
</evidence>
<protein>
    <submittedName>
        <fullName evidence="2">Recombination protein subunit</fullName>
    </submittedName>
</protein>
<dbReference type="GO" id="GO:0016887">
    <property type="term" value="F:ATP hydrolysis activity"/>
    <property type="evidence" value="ECO:0007669"/>
    <property type="project" value="InterPro"/>
</dbReference>
<dbReference type="EMBL" id="HM452125">
    <property type="protein sequence ID" value="ADM79805.1"/>
    <property type="molecule type" value="Genomic_DNA"/>
</dbReference>
<dbReference type="PANTHER" id="PTHR32114:SF2">
    <property type="entry name" value="ABC TRANSPORTER ABCH.3"/>
    <property type="match status" value="1"/>
</dbReference>
<dbReference type="KEGG" id="vg:9861368"/>
<organism evidence="2 3">
    <name type="scientific">Aeromonas phage phiAS4</name>
    <dbReference type="NCBI Taxonomy" id="879628"/>
    <lineage>
        <taxon>Viruses</taxon>
        <taxon>Duplodnaviria</taxon>
        <taxon>Heunggongvirae</taxon>
        <taxon>Uroviricota</taxon>
        <taxon>Caudoviricetes</taxon>
        <taxon>Pantevenvirales</taxon>
        <taxon>Straboviridae</taxon>
        <taxon>Tulanevirus</taxon>
        <taxon>Tulanevirus as4</taxon>
    </lineage>
</organism>